<sequence>MSHHLSRLSSKSVSFPRHVNPGHIYFYFCSVDNVLNHAKRARCRFCCTEVRRDVQDQCISPVRMQDFDITHIPHLWLMRRVIL</sequence>
<keyword evidence="2" id="KW-1185">Reference proteome</keyword>
<name>A0A8X6JIR2_9ARAC</name>
<accession>A0A8X6JIR2</accession>
<evidence type="ECO:0000313" key="2">
    <source>
        <dbReference type="Proteomes" id="UP000886998"/>
    </source>
</evidence>
<gene>
    <name evidence="1" type="ORF">TNIN_132901</name>
</gene>
<organism evidence="1 2">
    <name type="scientific">Trichonephila inaurata madagascariensis</name>
    <dbReference type="NCBI Taxonomy" id="2747483"/>
    <lineage>
        <taxon>Eukaryota</taxon>
        <taxon>Metazoa</taxon>
        <taxon>Ecdysozoa</taxon>
        <taxon>Arthropoda</taxon>
        <taxon>Chelicerata</taxon>
        <taxon>Arachnida</taxon>
        <taxon>Araneae</taxon>
        <taxon>Araneomorphae</taxon>
        <taxon>Entelegynae</taxon>
        <taxon>Araneoidea</taxon>
        <taxon>Nephilidae</taxon>
        <taxon>Trichonephila</taxon>
        <taxon>Trichonephila inaurata</taxon>
    </lineage>
</organism>
<protein>
    <submittedName>
        <fullName evidence="1">Uncharacterized protein</fullName>
    </submittedName>
</protein>
<dbReference type="AlphaFoldDB" id="A0A8X6JIR2"/>
<dbReference type="EMBL" id="BMAV01024572">
    <property type="protein sequence ID" value="GFS34239.1"/>
    <property type="molecule type" value="Genomic_DNA"/>
</dbReference>
<proteinExistence type="predicted"/>
<reference evidence="1" key="1">
    <citation type="submission" date="2020-08" db="EMBL/GenBank/DDBJ databases">
        <title>Multicomponent nature underlies the extraordinary mechanical properties of spider dragline silk.</title>
        <authorList>
            <person name="Kono N."/>
            <person name="Nakamura H."/>
            <person name="Mori M."/>
            <person name="Yoshida Y."/>
            <person name="Ohtoshi R."/>
            <person name="Malay A.D."/>
            <person name="Moran D.A.P."/>
            <person name="Tomita M."/>
            <person name="Numata K."/>
            <person name="Arakawa K."/>
        </authorList>
    </citation>
    <scope>NUCLEOTIDE SEQUENCE</scope>
</reference>
<evidence type="ECO:0000313" key="1">
    <source>
        <dbReference type="EMBL" id="GFS34239.1"/>
    </source>
</evidence>
<comment type="caution">
    <text evidence="1">The sequence shown here is derived from an EMBL/GenBank/DDBJ whole genome shotgun (WGS) entry which is preliminary data.</text>
</comment>
<dbReference type="Proteomes" id="UP000886998">
    <property type="component" value="Unassembled WGS sequence"/>
</dbReference>